<organism evidence="1 2">
    <name type="scientific">Smallanthus sonchifolius</name>
    <dbReference type="NCBI Taxonomy" id="185202"/>
    <lineage>
        <taxon>Eukaryota</taxon>
        <taxon>Viridiplantae</taxon>
        <taxon>Streptophyta</taxon>
        <taxon>Embryophyta</taxon>
        <taxon>Tracheophyta</taxon>
        <taxon>Spermatophyta</taxon>
        <taxon>Magnoliopsida</taxon>
        <taxon>eudicotyledons</taxon>
        <taxon>Gunneridae</taxon>
        <taxon>Pentapetalae</taxon>
        <taxon>asterids</taxon>
        <taxon>campanulids</taxon>
        <taxon>Asterales</taxon>
        <taxon>Asteraceae</taxon>
        <taxon>Asteroideae</taxon>
        <taxon>Heliantheae alliance</taxon>
        <taxon>Millerieae</taxon>
        <taxon>Smallanthus</taxon>
    </lineage>
</organism>
<dbReference type="EMBL" id="CM042046">
    <property type="protein sequence ID" value="KAI3676657.1"/>
    <property type="molecule type" value="Genomic_DNA"/>
</dbReference>
<protein>
    <submittedName>
        <fullName evidence="1">Uncharacterized protein</fullName>
    </submittedName>
</protein>
<accession>A0ACB8XZL3</accession>
<name>A0ACB8XZL3_9ASTR</name>
<dbReference type="Proteomes" id="UP001056120">
    <property type="component" value="Linkage Group LG29"/>
</dbReference>
<sequence>MKAVMSFSHFLLPRCQIHTAGSWWKKVHDFSRKVENSSKFQSLGPNICSFHGFHSKRLNNIEGKNIISRRVNSIGQQIANLTHSSLNSSRVEISECKSVHIEQKIVENDDTTKPITIIVFDTETTGPKRKDDRIIEIALQDLSGGKNSTFQTLVNPDRIVTNSHIHGISEDMVCLPEVPRMEELIPIFVQYVKSRQKPGGQVLLVSHNCKSFDFPFLVNEFRRCSYEIPSDWHFLDSMSLARAVKKAEGSELSSISLQSLREYYKIPLIGQAHRAMADVNVLTQVLQKTTHDLKLTSSSLLKNYAFTETSNNSKKKKKNSR</sequence>
<keyword evidence="2" id="KW-1185">Reference proteome</keyword>
<proteinExistence type="predicted"/>
<gene>
    <name evidence="1" type="ORF">L1987_86269</name>
</gene>
<reference evidence="2" key="1">
    <citation type="journal article" date="2022" name="Mol. Ecol. Resour.">
        <title>The genomes of chicory, endive, great burdock and yacon provide insights into Asteraceae palaeo-polyploidization history and plant inulin production.</title>
        <authorList>
            <person name="Fan W."/>
            <person name="Wang S."/>
            <person name="Wang H."/>
            <person name="Wang A."/>
            <person name="Jiang F."/>
            <person name="Liu H."/>
            <person name="Zhao H."/>
            <person name="Xu D."/>
            <person name="Zhang Y."/>
        </authorList>
    </citation>
    <scope>NUCLEOTIDE SEQUENCE [LARGE SCALE GENOMIC DNA]</scope>
    <source>
        <strain evidence="2">cv. Yunnan</strain>
    </source>
</reference>
<evidence type="ECO:0000313" key="1">
    <source>
        <dbReference type="EMBL" id="KAI3676657.1"/>
    </source>
</evidence>
<reference evidence="1 2" key="2">
    <citation type="journal article" date="2022" name="Mol. Ecol. Resour.">
        <title>The genomes of chicory, endive, great burdock and yacon provide insights into Asteraceae paleo-polyploidization history and plant inulin production.</title>
        <authorList>
            <person name="Fan W."/>
            <person name="Wang S."/>
            <person name="Wang H."/>
            <person name="Wang A."/>
            <person name="Jiang F."/>
            <person name="Liu H."/>
            <person name="Zhao H."/>
            <person name="Xu D."/>
            <person name="Zhang Y."/>
        </authorList>
    </citation>
    <scope>NUCLEOTIDE SEQUENCE [LARGE SCALE GENOMIC DNA]</scope>
    <source>
        <strain evidence="2">cv. Yunnan</strain>
        <tissue evidence="1">Leaves</tissue>
    </source>
</reference>
<comment type="caution">
    <text evidence="1">The sequence shown here is derived from an EMBL/GenBank/DDBJ whole genome shotgun (WGS) entry which is preliminary data.</text>
</comment>
<evidence type="ECO:0000313" key="2">
    <source>
        <dbReference type="Proteomes" id="UP001056120"/>
    </source>
</evidence>